<protein>
    <submittedName>
        <fullName evidence="1">Uncharacterized protein</fullName>
    </submittedName>
</protein>
<proteinExistence type="predicted"/>
<name>A0A1B4XWT4_9CAUD</name>
<reference evidence="1 2" key="1">
    <citation type="submission" date="2016-07" db="EMBL/GenBank/DDBJ databases">
        <title>Characterization of three bacteriophages infecting bacteria isolated from shrimp culture pond water.</title>
        <authorList>
            <person name="Khoa H.V."/>
        </authorList>
    </citation>
    <scope>NUCLEOTIDE SEQUENCE [LARGE SCALE GENOMIC DNA]</scope>
</reference>
<dbReference type="Proteomes" id="UP000224877">
    <property type="component" value="Segment"/>
</dbReference>
<keyword evidence="2" id="KW-1185">Reference proteome</keyword>
<accession>A0A1B4XWT4</accession>
<evidence type="ECO:0000313" key="2">
    <source>
        <dbReference type="Proteomes" id="UP000224877"/>
    </source>
</evidence>
<organism evidence="1 2">
    <name type="scientific">Tenacibaculum phage pT24</name>
    <dbReference type="NCBI Taxonomy" id="1880590"/>
    <lineage>
        <taxon>Viruses</taxon>
        <taxon>Duplodnaviria</taxon>
        <taxon>Heunggongvirae</taxon>
        <taxon>Uroviricota</taxon>
        <taxon>Caudoviricetes</taxon>
        <taxon>Kungbxnavirus</taxon>
        <taxon>Kungbxnavirus pT24</taxon>
    </lineage>
</organism>
<sequence length="306" mass="35201">MEQKNDYSSALGEVTKQENGVKQLTPKNIAESGHLDIIMDLLGYGGRFYPKGTQISIRPFSTKEVVYFTSLNENNPLEVDQAFKYLVSEVVKVRVGNVEVKDTSSFIYQFDRFALVLIARTYSDLKTDLTFEHKCENIADGKVCGHTQTIKIIPQNLSFTESLIDKYYDEKDGKFNIDVKSSDGKRTYGYFPLTIKENSEIMEFMISKRDDIEQHQLKAFIKLFPFMRNHLGDSKNWEDCFHAFRELAKEDVINMAKLAEKVSLTNKNEIINVCEKCGHSEGVPMRFPYGIKTIVFDKIEDDNFLL</sequence>
<evidence type="ECO:0000313" key="1">
    <source>
        <dbReference type="EMBL" id="BAV39257.1"/>
    </source>
</evidence>
<dbReference type="EMBL" id="LC168164">
    <property type="protein sequence ID" value="BAV39257.1"/>
    <property type="molecule type" value="Genomic_DNA"/>
</dbReference>
<gene>
    <name evidence="1" type="ORF">BPT24_132</name>
</gene>